<dbReference type="SUPFAM" id="SSF103481">
    <property type="entry name" value="Multidrug resistance efflux transporter EmrE"/>
    <property type="match status" value="2"/>
</dbReference>
<dbReference type="PANTHER" id="PTHR32322:SF9">
    <property type="entry name" value="AMINO-ACID METABOLITE EFFLUX PUMP-RELATED"/>
    <property type="match status" value="1"/>
</dbReference>
<feature type="transmembrane region" description="Helical" evidence="5">
    <location>
        <begin position="121"/>
        <end position="137"/>
    </location>
</feature>
<evidence type="ECO:0000313" key="7">
    <source>
        <dbReference type="EMBL" id="HCM31999.1"/>
    </source>
</evidence>
<gene>
    <name evidence="7" type="ORF">DIC32_11325</name>
    <name evidence="8" type="ORF">FHY67_14630</name>
</gene>
<name>A0A3D3G1U9_ACIRA</name>
<reference evidence="8 10" key="2">
    <citation type="submission" date="2019-06" db="EMBL/GenBank/DDBJ databases">
        <title>Genome of Acinetobacter radioresistens APH1, a phenol degrading strain.</title>
        <authorList>
            <person name="Liu Y."/>
        </authorList>
    </citation>
    <scope>NUCLEOTIDE SEQUENCE [LARGE SCALE GENOMIC DNA]</scope>
    <source>
        <strain evidence="8 10">APH1</strain>
    </source>
</reference>
<feature type="transmembrane region" description="Helical" evidence="5">
    <location>
        <begin position="97"/>
        <end position="114"/>
    </location>
</feature>
<dbReference type="EMBL" id="DPXL01000145">
    <property type="protein sequence ID" value="HCM31999.1"/>
    <property type="molecule type" value="Genomic_DNA"/>
</dbReference>
<accession>A0A3D3G1U9</accession>
<dbReference type="EMBL" id="VFBM01000021">
    <property type="protein sequence ID" value="TNX85969.1"/>
    <property type="molecule type" value="Genomic_DNA"/>
</dbReference>
<feature type="transmembrane region" description="Helical" evidence="5">
    <location>
        <begin position="73"/>
        <end position="91"/>
    </location>
</feature>
<keyword evidence="3 5" id="KW-1133">Transmembrane helix</keyword>
<reference evidence="7 9" key="1">
    <citation type="journal article" date="2018" name="Nat. Biotechnol.">
        <title>A standardized bacterial taxonomy based on genome phylogeny substantially revises the tree of life.</title>
        <authorList>
            <person name="Parks D.H."/>
            <person name="Chuvochina M."/>
            <person name="Waite D.W."/>
            <person name="Rinke C."/>
            <person name="Skarshewski A."/>
            <person name="Chaumeil P.A."/>
            <person name="Hugenholtz P."/>
        </authorList>
    </citation>
    <scope>NUCLEOTIDE SEQUENCE [LARGE SCALE GENOMIC DNA]</scope>
    <source>
        <strain evidence="7">UBA10045</strain>
    </source>
</reference>
<evidence type="ECO:0000259" key="6">
    <source>
        <dbReference type="Pfam" id="PF00892"/>
    </source>
</evidence>
<proteinExistence type="predicted"/>
<feature type="transmembrane region" description="Helical" evidence="5">
    <location>
        <begin position="40"/>
        <end position="61"/>
    </location>
</feature>
<evidence type="ECO:0000256" key="5">
    <source>
        <dbReference type="SAM" id="Phobius"/>
    </source>
</evidence>
<dbReference type="Pfam" id="PF00892">
    <property type="entry name" value="EamA"/>
    <property type="match status" value="1"/>
</dbReference>
<evidence type="ECO:0000256" key="4">
    <source>
        <dbReference type="ARBA" id="ARBA00023136"/>
    </source>
</evidence>
<feature type="transmembrane region" description="Helical" evidence="5">
    <location>
        <begin position="177"/>
        <end position="197"/>
    </location>
</feature>
<feature type="transmembrane region" description="Helical" evidence="5">
    <location>
        <begin position="143"/>
        <end position="165"/>
    </location>
</feature>
<dbReference type="InterPro" id="IPR000620">
    <property type="entry name" value="EamA_dom"/>
</dbReference>
<dbReference type="Proteomes" id="UP000314285">
    <property type="component" value="Unassembled WGS sequence"/>
</dbReference>
<comment type="caution">
    <text evidence="7">The sequence shown here is derived from an EMBL/GenBank/DDBJ whole genome shotgun (WGS) entry which is preliminary data.</text>
</comment>
<keyword evidence="2 5" id="KW-0812">Transmembrane</keyword>
<dbReference type="PANTHER" id="PTHR32322">
    <property type="entry name" value="INNER MEMBRANE TRANSPORTER"/>
    <property type="match status" value="1"/>
</dbReference>
<evidence type="ECO:0000313" key="9">
    <source>
        <dbReference type="Proteomes" id="UP000262257"/>
    </source>
</evidence>
<dbReference type="Proteomes" id="UP000262257">
    <property type="component" value="Unassembled WGS sequence"/>
</dbReference>
<feature type="transmembrane region" description="Helical" evidence="5">
    <location>
        <begin position="209"/>
        <end position="229"/>
    </location>
</feature>
<keyword evidence="4 5" id="KW-0472">Membrane</keyword>
<protein>
    <submittedName>
        <fullName evidence="7">EamA family transporter</fullName>
    </submittedName>
</protein>
<evidence type="ECO:0000256" key="2">
    <source>
        <dbReference type="ARBA" id="ARBA00022692"/>
    </source>
</evidence>
<dbReference type="AlphaFoldDB" id="A0A3D3G1U9"/>
<evidence type="ECO:0000256" key="3">
    <source>
        <dbReference type="ARBA" id="ARBA00022989"/>
    </source>
</evidence>
<dbReference type="InterPro" id="IPR037185">
    <property type="entry name" value="EmrE-like"/>
</dbReference>
<evidence type="ECO:0000256" key="1">
    <source>
        <dbReference type="ARBA" id="ARBA00004141"/>
    </source>
</evidence>
<dbReference type="InterPro" id="IPR050638">
    <property type="entry name" value="AA-Vitamin_Transporters"/>
</dbReference>
<organism evidence="7 9">
    <name type="scientific">Acinetobacter radioresistens</name>
    <dbReference type="NCBI Taxonomy" id="40216"/>
    <lineage>
        <taxon>Bacteria</taxon>
        <taxon>Pseudomonadati</taxon>
        <taxon>Pseudomonadota</taxon>
        <taxon>Gammaproteobacteria</taxon>
        <taxon>Moraxellales</taxon>
        <taxon>Moraxellaceae</taxon>
        <taxon>Acinetobacter</taxon>
    </lineage>
</organism>
<feature type="transmembrane region" description="Helical" evidence="5">
    <location>
        <begin position="264"/>
        <end position="284"/>
    </location>
</feature>
<feature type="domain" description="EamA" evidence="6">
    <location>
        <begin position="147"/>
        <end position="278"/>
    </location>
</feature>
<feature type="transmembrane region" description="Helical" evidence="5">
    <location>
        <begin position="236"/>
        <end position="258"/>
    </location>
</feature>
<dbReference type="GO" id="GO:0016020">
    <property type="term" value="C:membrane"/>
    <property type="evidence" value="ECO:0007669"/>
    <property type="project" value="UniProtKB-SubCell"/>
</dbReference>
<sequence length="301" mass="32185">MLNIKQAPHLQALLLLILAMLSVQGSGSFAKVLISEFPVITVAALRLMFSALILAAVFQIWKVNLRNIRWKAILSYGLALAGMNLLFYLSIARLPLGIAVAFEFIGPLSVALFFARQRYDFIWIGLAVLGLLLLLPLDETQQSLDLLGVAYALGAGACWAVYIIAGQKPSGISGNHTVCLGMMVGTCCLLPAALLFTPATLSAFELPHIGSFIVLAILASALPFSLEMIALRNLTALSFGTLMSLEPAIAAFSGFLFLGEQLLWSQWLALATIIAASIGCTVTTQRARLRAQAKDSSASSN</sequence>
<evidence type="ECO:0000313" key="10">
    <source>
        <dbReference type="Proteomes" id="UP000314285"/>
    </source>
</evidence>
<comment type="subcellular location">
    <subcellularLocation>
        <location evidence="1">Membrane</location>
        <topology evidence="1">Multi-pass membrane protein</topology>
    </subcellularLocation>
</comment>
<dbReference type="RefSeq" id="WP_034669864.1">
    <property type="nucleotide sequence ID" value="NZ_CP027365.1"/>
</dbReference>
<evidence type="ECO:0000313" key="8">
    <source>
        <dbReference type="EMBL" id="TNX85969.1"/>
    </source>
</evidence>